<dbReference type="Pfam" id="PF11721">
    <property type="entry name" value="Malectin"/>
    <property type="match status" value="1"/>
</dbReference>
<dbReference type="Proteomes" id="UP001597361">
    <property type="component" value="Unassembled WGS sequence"/>
</dbReference>
<dbReference type="InterPro" id="IPR017853">
    <property type="entry name" value="GH"/>
</dbReference>
<evidence type="ECO:0000256" key="2">
    <source>
        <dbReference type="ARBA" id="ARBA00022801"/>
    </source>
</evidence>
<feature type="domain" description="Beta-mannosidase-like galactose-binding" evidence="8">
    <location>
        <begin position="91"/>
        <end position="160"/>
    </location>
</feature>
<evidence type="ECO:0000259" key="5">
    <source>
        <dbReference type="Pfam" id="PF02836"/>
    </source>
</evidence>
<evidence type="ECO:0000259" key="6">
    <source>
        <dbReference type="Pfam" id="PF11721"/>
    </source>
</evidence>
<comment type="similarity">
    <text evidence="1">Belongs to the glycosyl hydrolase 2 family.</text>
</comment>
<dbReference type="InterPro" id="IPR008979">
    <property type="entry name" value="Galactose-bd-like_sf"/>
</dbReference>
<protein>
    <submittedName>
        <fullName evidence="9">Malectin domain-containing carbohydrate-binding protein</fullName>
    </submittedName>
</protein>
<dbReference type="RefSeq" id="WP_376888510.1">
    <property type="nucleotide sequence ID" value="NZ_JBHUHR010000046.1"/>
</dbReference>
<feature type="domain" description="Glycoside hydrolase family 2 catalytic" evidence="5">
    <location>
        <begin position="325"/>
        <end position="472"/>
    </location>
</feature>
<dbReference type="PANTHER" id="PTHR42732">
    <property type="entry name" value="BETA-GALACTOSIDASE"/>
    <property type="match status" value="1"/>
</dbReference>
<evidence type="ECO:0000313" key="9">
    <source>
        <dbReference type="EMBL" id="MFD2036977.1"/>
    </source>
</evidence>
<organism evidence="9 10">
    <name type="scientific">Belliella marina</name>
    <dbReference type="NCBI Taxonomy" id="1644146"/>
    <lineage>
        <taxon>Bacteria</taxon>
        <taxon>Pseudomonadati</taxon>
        <taxon>Bacteroidota</taxon>
        <taxon>Cytophagia</taxon>
        <taxon>Cytophagales</taxon>
        <taxon>Cyclobacteriaceae</taxon>
        <taxon>Belliella</taxon>
    </lineage>
</organism>
<dbReference type="Gene3D" id="3.20.20.80">
    <property type="entry name" value="Glycosidases"/>
    <property type="match status" value="1"/>
</dbReference>
<evidence type="ECO:0000259" key="4">
    <source>
        <dbReference type="Pfam" id="PF00703"/>
    </source>
</evidence>
<gene>
    <name evidence="9" type="ORF">ACFSKL_19390</name>
</gene>
<evidence type="ECO:0000256" key="1">
    <source>
        <dbReference type="ARBA" id="ARBA00007401"/>
    </source>
</evidence>
<dbReference type="Pfam" id="PF16355">
    <property type="entry name" value="DUF4982"/>
    <property type="match status" value="1"/>
</dbReference>
<dbReference type="InterPro" id="IPR032311">
    <property type="entry name" value="DUF4982"/>
</dbReference>
<keyword evidence="3" id="KW-0326">Glycosidase</keyword>
<feature type="domain" description="Malectin" evidence="6">
    <location>
        <begin position="726"/>
        <end position="899"/>
    </location>
</feature>
<keyword evidence="10" id="KW-1185">Reference proteome</keyword>
<evidence type="ECO:0000256" key="3">
    <source>
        <dbReference type="ARBA" id="ARBA00023295"/>
    </source>
</evidence>
<feature type="domain" description="DUF4982" evidence="7">
    <location>
        <begin position="633"/>
        <end position="691"/>
    </location>
</feature>
<dbReference type="Pfam" id="PF22666">
    <property type="entry name" value="Glyco_hydro_2_N2"/>
    <property type="match status" value="1"/>
</dbReference>
<proteinExistence type="inferred from homology"/>
<dbReference type="SUPFAM" id="SSF49785">
    <property type="entry name" value="Galactose-binding domain-like"/>
    <property type="match status" value="1"/>
</dbReference>
<dbReference type="Pfam" id="PF00703">
    <property type="entry name" value="Glyco_hydro_2"/>
    <property type="match status" value="1"/>
</dbReference>
<dbReference type="SUPFAM" id="SSF51445">
    <property type="entry name" value="(Trans)glycosidases"/>
    <property type="match status" value="1"/>
</dbReference>
<dbReference type="Gene3D" id="2.60.120.430">
    <property type="entry name" value="Galactose-binding lectin"/>
    <property type="match status" value="1"/>
</dbReference>
<accession>A0ABW4VQC7</accession>
<dbReference type="InterPro" id="IPR036156">
    <property type="entry name" value="Beta-gal/glucu_dom_sf"/>
</dbReference>
<evidence type="ECO:0000259" key="8">
    <source>
        <dbReference type="Pfam" id="PF22666"/>
    </source>
</evidence>
<sequence>MLKFSGKTFLQTLLLAFALLSPTYGQQVRKMVDFNQDWKTSSTGLVDLKDDGFENVDFEDGEWKQVNVPHNWDQYEGYRRMKHGNKHGFAWYRKTFTLENKDKGKRYFLFFEGVGSYATVWVNDIKVGEHAGGRTTFTVDITEAATFGKENTLAVKADHPAMIADLPWVCGGCSGEWGFSEGSQPLGIFRPVTLVITDPVRIEPFGVHIWNDTETNREKAKLHVTTELKNYGEKPVSYTVMNSFLDTNGKLVKRVESKVSLQQGELVTIKQELPEFQNPELWSPENPYLYKMVTEIKDKNKIIDLLETPYGIRWISWPIGREGDDNRFYLNDEPVFINGTCEYEHLIGNSHAFSEKQVISRVEQIVAAGFNAFRDAHQPHHMQYHEEWDKRGILFWTQFSAHIWYDTPAFRENFKKLLREWVKERRNSPSVVLWGLQNESTIPKSFAEECTAIIREMDPTTSSQRLVTTCNGGEGTDWNVVQNWSGTYGGDPEKYGEELSRQILNGEYGAWRTLDLHTSGPFDQNGIYSEDRFYQLMQSKIRLAESHQENLAGQFQWLYNSHENPGRIQNGEGFRDIDRVGPINYKGLVTPWEEPLDAYFMYRASYAPKDTEPMVYIVSHTWPDRWDSPGMKDSLVVFSNCDQVELFNDIDGASLGKLEHPGLGKNFQWNQVNIEYNVLLAKGYVDGKVVAEDVIVLHHLPKSPNFDKLFPENGDLLKGDSNQNYLYRVNSGGPEYTDVFGQVWQADVALNGDNTWGSISWTDDFEGLPSFYASQRRTFDPIQGTKDWDLFQSFRFGRDKLKYQFPVENGTYWIELYFVEPWYGTGGSTEARDWRVFDVAVNGETVLDDLDIWSEVGHDHALKKTVKVEVNSGEIVIDFPEVLAGQAVISGIAIATDDPNQKPAKASTRTMHSLQVSSNAENLLKINSWLDTGQPQFLDQEFTFSGLPYELYGADWLQTSQSLLNEKFEGSFETLKDSKVYVLIDSMCTNLPVWLQGYEKEESSATNGKGGVFKVLVKKFKAGEAVPFGSLIGSGAGYMYNMVTVPEYQMGEGEESRPIILVEAQEAILDGDGYSKGNFRKEDHIEIIDDSEFSIAVNVYPGLAGTYLIRYRYMNVTDKPISVNFRIEAANGTIMRDDTLTFPVADEKWRILNTTSGTSINAGDYKIILSGEGLKGLKLSTIEFQ</sequence>
<dbReference type="InterPro" id="IPR021720">
    <property type="entry name" value="Malectin_dom"/>
</dbReference>
<dbReference type="PRINTS" id="PR00132">
    <property type="entry name" value="GLHYDRLASE2"/>
</dbReference>
<dbReference type="InterPro" id="IPR054593">
    <property type="entry name" value="Beta-mannosidase-like_N2"/>
</dbReference>
<feature type="domain" description="Glycoside hydrolase family 2 immunoglobulin-like beta-sandwich" evidence="4">
    <location>
        <begin position="209"/>
        <end position="313"/>
    </location>
</feature>
<dbReference type="EMBL" id="JBHUHR010000046">
    <property type="protein sequence ID" value="MFD2036977.1"/>
    <property type="molecule type" value="Genomic_DNA"/>
</dbReference>
<dbReference type="Gene3D" id="2.60.120.260">
    <property type="entry name" value="Galactose-binding domain-like"/>
    <property type="match status" value="1"/>
</dbReference>
<dbReference type="InterPro" id="IPR006103">
    <property type="entry name" value="Glyco_hydro_2_cat"/>
</dbReference>
<dbReference type="InterPro" id="IPR006102">
    <property type="entry name" value="Ig-like_GH2"/>
</dbReference>
<keyword evidence="2" id="KW-0378">Hydrolase</keyword>
<name>A0ABW4VQC7_9BACT</name>
<dbReference type="Gene3D" id="2.60.40.10">
    <property type="entry name" value="Immunoglobulins"/>
    <property type="match status" value="2"/>
</dbReference>
<reference evidence="10" key="1">
    <citation type="journal article" date="2019" name="Int. J. Syst. Evol. Microbiol.">
        <title>The Global Catalogue of Microorganisms (GCM) 10K type strain sequencing project: providing services to taxonomists for standard genome sequencing and annotation.</title>
        <authorList>
            <consortium name="The Broad Institute Genomics Platform"/>
            <consortium name="The Broad Institute Genome Sequencing Center for Infectious Disease"/>
            <person name="Wu L."/>
            <person name="Ma J."/>
        </authorList>
    </citation>
    <scope>NUCLEOTIDE SEQUENCE [LARGE SCALE GENOMIC DNA]</scope>
    <source>
        <strain evidence="10">CGMCC 1.15180</strain>
    </source>
</reference>
<dbReference type="InterPro" id="IPR006101">
    <property type="entry name" value="Glyco_hydro_2"/>
</dbReference>
<evidence type="ECO:0000259" key="7">
    <source>
        <dbReference type="Pfam" id="PF16355"/>
    </source>
</evidence>
<dbReference type="PANTHER" id="PTHR42732:SF1">
    <property type="entry name" value="BETA-MANNOSIDASE"/>
    <property type="match status" value="1"/>
</dbReference>
<dbReference type="Pfam" id="PF02836">
    <property type="entry name" value="Glyco_hydro_2_C"/>
    <property type="match status" value="1"/>
</dbReference>
<dbReference type="SUPFAM" id="SSF49303">
    <property type="entry name" value="beta-Galactosidase/glucuronidase domain"/>
    <property type="match status" value="1"/>
</dbReference>
<dbReference type="InterPro" id="IPR051913">
    <property type="entry name" value="GH2_Domain-Containing"/>
</dbReference>
<dbReference type="InterPro" id="IPR013783">
    <property type="entry name" value="Ig-like_fold"/>
</dbReference>
<comment type="caution">
    <text evidence="9">The sequence shown here is derived from an EMBL/GenBank/DDBJ whole genome shotgun (WGS) entry which is preliminary data.</text>
</comment>
<evidence type="ECO:0000313" key="10">
    <source>
        <dbReference type="Proteomes" id="UP001597361"/>
    </source>
</evidence>